<feature type="domain" description="4Fe-4S ferredoxin-type" evidence="4">
    <location>
        <begin position="71"/>
        <end position="100"/>
    </location>
</feature>
<dbReference type="InterPro" id="IPR017900">
    <property type="entry name" value="4Fe4S_Fe_S_CS"/>
</dbReference>
<keyword evidence="1" id="KW-0479">Metal-binding</keyword>
<organism evidence="5 6">
    <name type="scientific">Butyricimonas faecalis</name>
    <dbReference type="NCBI Taxonomy" id="2093856"/>
    <lineage>
        <taxon>Bacteria</taxon>
        <taxon>Pseudomonadati</taxon>
        <taxon>Bacteroidota</taxon>
        <taxon>Bacteroidia</taxon>
        <taxon>Bacteroidales</taxon>
        <taxon>Odoribacteraceae</taxon>
        <taxon>Butyricimonas</taxon>
    </lineage>
</organism>
<keyword evidence="6" id="KW-1185">Reference proteome</keyword>
<evidence type="ECO:0000256" key="3">
    <source>
        <dbReference type="ARBA" id="ARBA00023014"/>
    </source>
</evidence>
<evidence type="ECO:0000256" key="2">
    <source>
        <dbReference type="ARBA" id="ARBA00023004"/>
    </source>
</evidence>
<accession>A0A3S9VYX3</accession>
<dbReference type="PROSITE" id="PS51379">
    <property type="entry name" value="4FE4S_FER_2"/>
    <property type="match status" value="2"/>
</dbReference>
<evidence type="ECO:0000256" key="1">
    <source>
        <dbReference type="ARBA" id="ARBA00022723"/>
    </source>
</evidence>
<dbReference type="SUPFAM" id="SSF46548">
    <property type="entry name" value="alpha-helical ferredoxin"/>
    <property type="match status" value="1"/>
</dbReference>
<sequence>MINFWGYSISETRSINYDTNDKSMTEHIARVVPSSKLCIGCGGCTAGCTAGNLTDFNIRKIQMLMKRGENKEAKEQLQKCMLCGKCMLVCPRGVETRKMILEMLNYIKTKLKS</sequence>
<feature type="domain" description="4Fe-4S ferredoxin-type" evidence="4">
    <location>
        <begin position="29"/>
        <end position="59"/>
    </location>
</feature>
<dbReference type="KEGG" id="buy:D8S85_20535"/>
<evidence type="ECO:0000313" key="6">
    <source>
        <dbReference type="Proteomes" id="UP000270673"/>
    </source>
</evidence>
<name>A0A3S9VYX3_9BACT</name>
<dbReference type="AlphaFoldDB" id="A0A3S9VYX3"/>
<dbReference type="Pfam" id="PF13183">
    <property type="entry name" value="Fer4_8"/>
    <property type="match status" value="1"/>
</dbReference>
<keyword evidence="3" id="KW-0411">Iron-sulfur</keyword>
<dbReference type="RefSeq" id="WP_027200982.1">
    <property type="nucleotide sequence ID" value="NZ_CP032819.1"/>
</dbReference>
<proteinExistence type="predicted"/>
<keyword evidence="2" id="KW-0408">Iron</keyword>
<protein>
    <submittedName>
        <fullName evidence="5">4Fe-4S dicluster domain-containing protein</fullName>
    </submittedName>
</protein>
<dbReference type="Proteomes" id="UP000270673">
    <property type="component" value="Chromosome"/>
</dbReference>
<dbReference type="EMBL" id="CP032819">
    <property type="protein sequence ID" value="AZS31701.1"/>
    <property type="molecule type" value="Genomic_DNA"/>
</dbReference>
<dbReference type="InterPro" id="IPR009051">
    <property type="entry name" value="Helical_ferredxn"/>
</dbReference>
<dbReference type="GO" id="GO:0046872">
    <property type="term" value="F:metal ion binding"/>
    <property type="evidence" value="ECO:0007669"/>
    <property type="project" value="UniProtKB-KW"/>
</dbReference>
<gene>
    <name evidence="5" type="ORF">D8S85_20535</name>
</gene>
<dbReference type="OrthoDB" id="5241828at2"/>
<dbReference type="PROSITE" id="PS00198">
    <property type="entry name" value="4FE4S_FER_1"/>
    <property type="match status" value="1"/>
</dbReference>
<reference evidence="5 6" key="1">
    <citation type="submission" date="2018-10" db="EMBL/GenBank/DDBJ databases">
        <title>Butyricimonas faecalis sp. nov., isolated from human faeces and emended description of the genus Butyricimonas.</title>
        <authorList>
            <person name="Le Roy T."/>
            <person name="Van der Smissen P."/>
            <person name="Paquot A."/>
            <person name="Delzenne N."/>
            <person name="Muccioli G."/>
            <person name="Collet J.-F."/>
            <person name="Cani P.D."/>
        </authorList>
    </citation>
    <scope>NUCLEOTIDE SEQUENCE [LARGE SCALE GENOMIC DNA]</scope>
    <source>
        <strain evidence="5 6">H184</strain>
    </source>
</reference>
<dbReference type="GeneID" id="86893584"/>
<dbReference type="Gene3D" id="1.10.1060.10">
    <property type="entry name" value="Alpha-helical ferredoxin"/>
    <property type="match status" value="1"/>
</dbReference>
<evidence type="ECO:0000259" key="4">
    <source>
        <dbReference type="PROSITE" id="PS51379"/>
    </source>
</evidence>
<evidence type="ECO:0000313" key="5">
    <source>
        <dbReference type="EMBL" id="AZS31701.1"/>
    </source>
</evidence>
<dbReference type="InterPro" id="IPR017896">
    <property type="entry name" value="4Fe4S_Fe-S-bd"/>
</dbReference>
<dbReference type="GO" id="GO:0051536">
    <property type="term" value="F:iron-sulfur cluster binding"/>
    <property type="evidence" value="ECO:0007669"/>
    <property type="project" value="UniProtKB-KW"/>
</dbReference>